<dbReference type="Gene3D" id="1.10.287.1080">
    <property type="entry name" value="MazG-like"/>
    <property type="match status" value="1"/>
</dbReference>
<dbReference type="GO" id="GO:0047429">
    <property type="term" value="F:nucleoside triphosphate diphosphatase activity"/>
    <property type="evidence" value="ECO:0007669"/>
    <property type="project" value="TreeGrafter"/>
</dbReference>
<dbReference type="EMBL" id="CP001686">
    <property type="protein sequence ID" value="ACV05763.1"/>
    <property type="molecule type" value="Genomic_DNA"/>
</dbReference>
<dbReference type="KEGG" id="kse:Ksed_07030"/>
<evidence type="ECO:0000313" key="2">
    <source>
        <dbReference type="EMBL" id="ACV05763.1"/>
    </source>
</evidence>
<dbReference type="GO" id="GO:0046076">
    <property type="term" value="P:dTTP catabolic process"/>
    <property type="evidence" value="ECO:0007669"/>
    <property type="project" value="TreeGrafter"/>
</dbReference>
<dbReference type="InterPro" id="IPR048015">
    <property type="entry name" value="NTP-PPase_MazG-like_N"/>
</dbReference>
<dbReference type="GO" id="GO:0032259">
    <property type="term" value="P:methylation"/>
    <property type="evidence" value="ECO:0007669"/>
    <property type="project" value="UniProtKB-KW"/>
</dbReference>
<dbReference type="InterPro" id="IPR004518">
    <property type="entry name" value="MazG-like_dom"/>
</dbReference>
<keyword evidence="3" id="KW-1185">Reference proteome</keyword>
<dbReference type="STRING" id="478801.Ksed_07030"/>
<dbReference type="GO" id="GO:0006950">
    <property type="term" value="P:response to stress"/>
    <property type="evidence" value="ECO:0007669"/>
    <property type="project" value="UniProtKB-ARBA"/>
</dbReference>
<name>C7NET9_KYTSD</name>
<dbReference type="GO" id="GO:0046061">
    <property type="term" value="P:dATP catabolic process"/>
    <property type="evidence" value="ECO:0007669"/>
    <property type="project" value="TreeGrafter"/>
</dbReference>
<dbReference type="FunFam" id="1.10.287.1080:FF:000001">
    <property type="entry name" value="Nucleoside triphosphate pyrophosphohydrolase"/>
    <property type="match status" value="1"/>
</dbReference>
<proteinExistence type="predicted"/>
<dbReference type="HOGENOM" id="CLU_038356_4_1_11"/>
<protein>
    <submittedName>
        <fullName evidence="2">Protein with tetrapyrrole methyltransferase and pyrophosphatase domains</fullName>
    </submittedName>
</protein>
<keyword evidence="2" id="KW-0808">Transferase</keyword>
<dbReference type="GO" id="GO:0046047">
    <property type="term" value="P:TTP catabolic process"/>
    <property type="evidence" value="ECO:0007669"/>
    <property type="project" value="TreeGrafter"/>
</dbReference>
<gene>
    <name evidence="2" type="ordered locus">Ksed_07030</name>
</gene>
<dbReference type="AlphaFoldDB" id="C7NET9"/>
<dbReference type="Proteomes" id="UP000006666">
    <property type="component" value="Chromosome"/>
</dbReference>
<dbReference type="GO" id="GO:0046081">
    <property type="term" value="P:dUTP catabolic process"/>
    <property type="evidence" value="ECO:0007669"/>
    <property type="project" value="TreeGrafter"/>
</dbReference>
<dbReference type="eggNOG" id="COG3956">
    <property type="taxonomic scope" value="Bacteria"/>
</dbReference>
<dbReference type="PANTHER" id="PTHR30522">
    <property type="entry name" value="NUCLEOSIDE TRIPHOSPHATE PYROPHOSPHOHYDROLASE"/>
    <property type="match status" value="1"/>
</dbReference>
<evidence type="ECO:0000313" key="3">
    <source>
        <dbReference type="Proteomes" id="UP000006666"/>
    </source>
</evidence>
<dbReference type="CDD" id="cd11528">
    <property type="entry name" value="NTP-PPase_MazG_Nterm"/>
    <property type="match status" value="1"/>
</dbReference>
<dbReference type="InterPro" id="IPR011551">
    <property type="entry name" value="NTP_PyrPHydrolase_MazG"/>
</dbReference>
<evidence type="ECO:0000259" key="1">
    <source>
        <dbReference type="Pfam" id="PF03819"/>
    </source>
</evidence>
<reference evidence="2 3" key="1">
    <citation type="journal article" date="2009" name="Stand. Genomic Sci.">
        <title>Complete genome sequence of Kytococcus sedentarius type strain (541).</title>
        <authorList>
            <person name="Sims D."/>
            <person name="Brettin T."/>
            <person name="Detter J.C."/>
            <person name="Han C."/>
            <person name="Lapidus A."/>
            <person name="Copeland A."/>
            <person name="Glavina Del Rio T."/>
            <person name="Nolan M."/>
            <person name="Chen F."/>
            <person name="Lucas S."/>
            <person name="Tice H."/>
            <person name="Cheng J.F."/>
            <person name="Bruce D."/>
            <person name="Goodwin L."/>
            <person name="Pitluck S."/>
            <person name="Ovchinnikova G."/>
            <person name="Pati A."/>
            <person name="Ivanova N."/>
            <person name="Mavrommatis K."/>
            <person name="Chen A."/>
            <person name="Palaniappan K."/>
            <person name="D'haeseleer P."/>
            <person name="Chain P."/>
            <person name="Bristow J."/>
            <person name="Eisen J.A."/>
            <person name="Markowitz V."/>
            <person name="Hugenholtz P."/>
            <person name="Schneider S."/>
            <person name="Goker M."/>
            <person name="Pukall R."/>
            <person name="Kyrpides N.C."/>
            <person name="Klenk H.P."/>
        </authorList>
    </citation>
    <scope>NUCLEOTIDE SEQUENCE [LARGE SCALE GENOMIC DNA]</scope>
    <source>
        <strain evidence="3">ATCC 14392 / DSM 20547 / JCM 11482 / CCUG 33030 / NBRC 15357 / NCTC 11040 / CCM 314 / 541</strain>
    </source>
</reference>
<dbReference type="RefSeq" id="WP_012802178.1">
    <property type="nucleotide sequence ID" value="NC_013169.1"/>
</dbReference>
<dbReference type="Pfam" id="PF03819">
    <property type="entry name" value="MazG"/>
    <property type="match status" value="1"/>
</dbReference>
<dbReference type="PANTHER" id="PTHR30522:SF0">
    <property type="entry name" value="NUCLEOSIDE TRIPHOSPHATE PYROPHOSPHOHYDROLASE"/>
    <property type="match status" value="1"/>
</dbReference>
<feature type="domain" description="NTP pyrophosphohydrolase MazG-like" evidence="1">
    <location>
        <begin position="33"/>
        <end position="106"/>
    </location>
</feature>
<dbReference type="GO" id="GO:0006203">
    <property type="term" value="P:dGTP catabolic process"/>
    <property type="evidence" value="ECO:0007669"/>
    <property type="project" value="TreeGrafter"/>
</dbReference>
<organism evidence="2 3">
    <name type="scientific">Kytococcus sedentarius (strain ATCC 14392 / DSM 20547 / JCM 11482 / CCUG 33030 / NBRC 15357 / NCTC 11040 / CCM 314 / 541)</name>
    <name type="common">Micrococcus sedentarius</name>
    <dbReference type="NCBI Taxonomy" id="478801"/>
    <lineage>
        <taxon>Bacteria</taxon>
        <taxon>Bacillati</taxon>
        <taxon>Actinomycetota</taxon>
        <taxon>Actinomycetes</taxon>
        <taxon>Micrococcales</taxon>
        <taxon>Kytococcaceae</taxon>
        <taxon>Kytococcus</taxon>
    </lineage>
</organism>
<accession>C7NET9</accession>
<sequence length="144" mass="15909">MTGEERPGASLARVVELMAHLRGAEGCAWTREQTHASLAPFVLEEAEEVHEAIGEDDPAHLAEELGDLLWQVVVHAQLAAEAGEFTIDDVVAELEAKLLRRHPHVFDPDVPNVATAAEVVPLWRAAKAREKAERARHPEPRRPQ</sequence>
<dbReference type="SUPFAM" id="SSF101386">
    <property type="entry name" value="all-alpha NTP pyrophosphatases"/>
    <property type="match status" value="1"/>
</dbReference>
<dbReference type="GO" id="GO:0008168">
    <property type="term" value="F:methyltransferase activity"/>
    <property type="evidence" value="ECO:0007669"/>
    <property type="project" value="UniProtKB-KW"/>
</dbReference>
<dbReference type="GO" id="GO:0046052">
    <property type="term" value="P:UTP catabolic process"/>
    <property type="evidence" value="ECO:0007669"/>
    <property type="project" value="TreeGrafter"/>
</dbReference>
<keyword evidence="2" id="KW-0489">Methyltransferase</keyword>